<dbReference type="EMBL" id="JAAEDH010000032">
    <property type="protein sequence ID" value="MBR0657381.1"/>
    <property type="molecule type" value="Genomic_DNA"/>
</dbReference>
<dbReference type="Proteomes" id="UP001196068">
    <property type="component" value="Unassembled WGS sequence"/>
</dbReference>
<sequence length="56" mass="5672">MNALFEPLRVGNPSPAARPAMRLASFAPPIDAPATDAPGMAEAALAARRAAEDAAL</sequence>
<proteinExistence type="predicted"/>
<reference evidence="1" key="1">
    <citation type="submission" date="2020-01" db="EMBL/GenBank/DDBJ databases">
        <authorList>
            <person name="Rat A."/>
        </authorList>
    </citation>
    <scope>NUCLEOTIDE SEQUENCE</scope>
    <source>
        <strain evidence="1">LMG 28251</strain>
    </source>
</reference>
<gene>
    <name evidence="1" type="ORF">GXW79_20060</name>
</gene>
<comment type="caution">
    <text evidence="1">The sequence shown here is derived from an EMBL/GenBank/DDBJ whole genome shotgun (WGS) entry which is preliminary data.</text>
</comment>
<keyword evidence="2" id="KW-1185">Reference proteome</keyword>
<protein>
    <submittedName>
        <fullName evidence="1">Uncharacterized protein</fullName>
    </submittedName>
</protein>
<organism evidence="1 2">
    <name type="scientific">Plastoroseomonas arctica</name>
    <dbReference type="NCBI Taxonomy" id="1509237"/>
    <lineage>
        <taxon>Bacteria</taxon>
        <taxon>Pseudomonadati</taxon>
        <taxon>Pseudomonadota</taxon>
        <taxon>Alphaproteobacteria</taxon>
        <taxon>Acetobacterales</taxon>
        <taxon>Acetobacteraceae</taxon>
        <taxon>Plastoroseomonas</taxon>
    </lineage>
</organism>
<name>A0AAF1K852_9PROT</name>
<accession>A0AAF1K852</accession>
<evidence type="ECO:0000313" key="2">
    <source>
        <dbReference type="Proteomes" id="UP001196068"/>
    </source>
</evidence>
<evidence type="ECO:0000313" key="1">
    <source>
        <dbReference type="EMBL" id="MBR0657381.1"/>
    </source>
</evidence>
<reference evidence="1" key="2">
    <citation type="journal article" date="2021" name="Syst. Appl. Microbiol.">
        <title>Roseomonas hellenica sp. nov., isolated from roots of wild-growing Alkanna tinctoria.</title>
        <authorList>
            <person name="Rat A."/>
            <person name="Naranjo H.D."/>
            <person name="Lebbe L."/>
            <person name="Cnockaert M."/>
            <person name="Krigas N."/>
            <person name="Grigoriadou K."/>
            <person name="Maloupa E."/>
            <person name="Willems A."/>
        </authorList>
    </citation>
    <scope>NUCLEOTIDE SEQUENCE</scope>
    <source>
        <strain evidence="1">LMG 28251</strain>
    </source>
</reference>
<feature type="non-terminal residue" evidence="1">
    <location>
        <position position="56"/>
    </location>
</feature>
<dbReference type="AlphaFoldDB" id="A0AAF1K852"/>